<evidence type="ECO:0000256" key="6">
    <source>
        <dbReference type="ARBA" id="ARBA00013059"/>
    </source>
</evidence>
<dbReference type="CDD" id="cd04261">
    <property type="entry name" value="AAK_AKii-LysC-BS"/>
    <property type="match status" value="1"/>
</dbReference>
<comment type="pathway">
    <text evidence="3 15">Amino-acid biosynthesis; L-methionine biosynthesis via de novo pathway; L-homoserine from L-aspartate: step 1/3.</text>
</comment>
<dbReference type="PANTHER" id="PTHR21499">
    <property type="entry name" value="ASPARTATE KINASE"/>
    <property type="match status" value="1"/>
</dbReference>
<dbReference type="SUPFAM" id="SSF53633">
    <property type="entry name" value="Carbamate kinase-like"/>
    <property type="match status" value="1"/>
</dbReference>
<reference evidence="17" key="1">
    <citation type="submission" date="2024-01" db="EMBL/GenBank/DDBJ databases">
        <title>Bank of Algae and Cyanobacteria of the Azores (BACA) strain genomes.</title>
        <authorList>
            <person name="Luz R."/>
            <person name="Cordeiro R."/>
            <person name="Fonseca A."/>
            <person name="Goncalves V."/>
        </authorList>
    </citation>
    <scope>NUCLEOTIDE SEQUENCE</scope>
    <source>
        <strain evidence="17">BACA0141</strain>
    </source>
</reference>
<dbReference type="GO" id="GO:0009090">
    <property type="term" value="P:homoserine biosynthetic process"/>
    <property type="evidence" value="ECO:0007669"/>
    <property type="project" value="TreeGrafter"/>
</dbReference>
<keyword evidence="7 15" id="KW-0028">Amino-acid biosynthesis</keyword>
<dbReference type="PROSITE" id="PS51671">
    <property type="entry name" value="ACT"/>
    <property type="match status" value="4"/>
</dbReference>
<keyword evidence="12" id="KW-0220">Diaminopimelate biosynthesis</keyword>
<dbReference type="Pfam" id="PF00696">
    <property type="entry name" value="AA_kinase"/>
    <property type="match status" value="1"/>
</dbReference>
<dbReference type="AlphaFoldDB" id="A0AAW9Q6W4"/>
<dbReference type="NCBIfam" id="NF005155">
    <property type="entry name" value="PRK06635.1-4"/>
    <property type="match status" value="1"/>
</dbReference>
<dbReference type="RefSeq" id="WP_330486121.1">
    <property type="nucleotide sequence ID" value="NZ_JAZBJZ010000158.1"/>
</dbReference>
<keyword evidence="11" id="KW-0067">ATP-binding</keyword>
<evidence type="ECO:0000256" key="5">
    <source>
        <dbReference type="ARBA" id="ARBA00010122"/>
    </source>
</evidence>
<dbReference type="PROSITE" id="PS00324">
    <property type="entry name" value="ASPARTOKINASE"/>
    <property type="match status" value="1"/>
</dbReference>
<dbReference type="NCBIfam" id="NF005656">
    <property type="entry name" value="PRK07431.1"/>
    <property type="match status" value="1"/>
</dbReference>
<comment type="caution">
    <text evidence="17">The sequence shown here is derived from an EMBL/GenBank/DDBJ whole genome shotgun (WGS) entry which is preliminary data.</text>
</comment>
<name>A0AAW9Q6W4_9CYAN</name>
<keyword evidence="10 17" id="KW-0418">Kinase</keyword>
<keyword evidence="18" id="KW-1185">Reference proteome</keyword>
<protein>
    <recommendedName>
        <fullName evidence="6">aspartate kinase</fullName>
        <ecNumber evidence="6">2.7.2.4</ecNumber>
    </recommendedName>
</protein>
<dbReference type="InterPro" id="IPR001048">
    <property type="entry name" value="Asp/Glu/Uridylate_kinase"/>
</dbReference>
<evidence type="ECO:0000256" key="10">
    <source>
        <dbReference type="ARBA" id="ARBA00022777"/>
    </source>
</evidence>
<keyword evidence="13" id="KW-0457">Lysine biosynthesis</keyword>
<dbReference type="Gene3D" id="3.30.2130.10">
    <property type="entry name" value="VC0802-like"/>
    <property type="match status" value="2"/>
</dbReference>
<evidence type="ECO:0000259" key="16">
    <source>
        <dbReference type="PROSITE" id="PS51671"/>
    </source>
</evidence>
<dbReference type="InterPro" id="IPR002912">
    <property type="entry name" value="ACT_dom"/>
</dbReference>
<dbReference type="FunFam" id="3.30.2130.10:FF:000002">
    <property type="entry name" value="Aspartokinase"/>
    <property type="match status" value="1"/>
</dbReference>
<accession>A0AAW9Q6W4</accession>
<dbReference type="CDD" id="cd04923">
    <property type="entry name" value="ACT_AK-LysC-DapG-like_2"/>
    <property type="match status" value="2"/>
</dbReference>
<comment type="pathway">
    <text evidence="2 15">Amino-acid biosynthesis; L-lysine biosynthesis via DAP pathway; (S)-tetrahydrodipicolinate from L-aspartate: step 1/4.</text>
</comment>
<evidence type="ECO:0000313" key="17">
    <source>
        <dbReference type="EMBL" id="MEE3719684.1"/>
    </source>
</evidence>
<dbReference type="GO" id="GO:0019877">
    <property type="term" value="P:diaminopimelate biosynthetic process"/>
    <property type="evidence" value="ECO:0007669"/>
    <property type="project" value="UniProtKB-KW"/>
</dbReference>
<feature type="domain" description="ACT" evidence="16">
    <location>
        <begin position="553"/>
        <end position="624"/>
    </location>
</feature>
<evidence type="ECO:0000256" key="12">
    <source>
        <dbReference type="ARBA" id="ARBA00022915"/>
    </source>
</evidence>
<evidence type="ECO:0000256" key="1">
    <source>
        <dbReference type="ARBA" id="ARBA00003121"/>
    </source>
</evidence>
<sequence>MSLIVQKYGGSSVADPERIKAVRDRIKQTVDAGNQVVVVVSAMGKSTDNLIKLANAVTTPSKLENNSADPSDRSEHISADRDALDREMDVLLATGEQVTIALLSMALQSIGQPAIALTGAQVRVVTEPCHTRARILYVETDGVQEYLSQGKVVIIAGFQGVAGDLTTGQPTREITTLGRGGSDTSAVAIAAALNADLCEIYTDVPGILTTDPRIVPNAKLLDEITCDEMLELASLGAKVLHPRAVEIARNFGVKLAVRSSWVDDPGTLVKSPYLGHLSEHQNRMALEVNRFVDGVSVDLDQVKIALLQVPDRPGIAAQLFHSLALQNINVDLIIQAVQDPSDVNDIAFTVPQREFELAELVTRGLELGAKAVIVDSHVAKVSIIGAGMIGRPGVAAQMFTALANAGINIQMISTSEIKVSCVVAAADGDAAVAAIAEAFQVPVMSYLPIDDGDRTADQSPVRGVALDQNRARLAIRQVPDRPGVAAQIFEYLAQQNVSVDMIVQSQSDRDVNEIAFTVPIGDLQKAEASLKQVAETIGGGDVVSDDAIAKVSIVGTGMIKQGGVAARMFNALASSGINIEMIATSEIKVSCVVRQSNAETALRAIHQEFDLAGDQTILVAGKPAS</sequence>
<proteinExistence type="inferred from homology"/>
<dbReference type="InterPro" id="IPR036393">
    <property type="entry name" value="AceGlu_kinase-like_sf"/>
</dbReference>
<dbReference type="CDD" id="cd04913">
    <property type="entry name" value="ACT_AKii-LysC-BS-like_1"/>
    <property type="match status" value="2"/>
</dbReference>
<dbReference type="GO" id="GO:0004072">
    <property type="term" value="F:aspartate kinase activity"/>
    <property type="evidence" value="ECO:0007669"/>
    <property type="project" value="UniProtKB-EC"/>
</dbReference>
<feature type="domain" description="ACT" evidence="16">
    <location>
        <begin position="383"/>
        <end position="451"/>
    </location>
</feature>
<dbReference type="InterPro" id="IPR001341">
    <property type="entry name" value="Asp_kinase"/>
</dbReference>
<evidence type="ECO:0000256" key="14">
    <source>
        <dbReference type="ARBA" id="ARBA00047872"/>
    </source>
</evidence>
<comment type="similarity">
    <text evidence="5">Belongs to the aspartokinase family.</text>
</comment>
<dbReference type="GO" id="GO:0005524">
    <property type="term" value="F:ATP binding"/>
    <property type="evidence" value="ECO:0007669"/>
    <property type="project" value="UniProtKB-KW"/>
</dbReference>
<dbReference type="NCBIfam" id="NF005154">
    <property type="entry name" value="PRK06635.1-2"/>
    <property type="match status" value="1"/>
</dbReference>
<feature type="domain" description="ACT" evidence="16">
    <location>
        <begin position="304"/>
        <end position="374"/>
    </location>
</feature>
<organism evidence="17 18">
    <name type="scientific">Tumidithrix elongata BACA0141</name>
    <dbReference type="NCBI Taxonomy" id="2716417"/>
    <lineage>
        <taxon>Bacteria</taxon>
        <taxon>Bacillati</taxon>
        <taxon>Cyanobacteriota</taxon>
        <taxon>Cyanophyceae</taxon>
        <taxon>Pseudanabaenales</taxon>
        <taxon>Pseudanabaenaceae</taxon>
        <taxon>Tumidithrix</taxon>
        <taxon>Tumidithrix elongata</taxon>
    </lineage>
</organism>
<evidence type="ECO:0000256" key="2">
    <source>
        <dbReference type="ARBA" id="ARBA00004766"/>
    </source>
</evidence>
<evidence type="ECO:0000256" key="3">
    <source>
        <dbReference type="ARBA" id="ARBA00004986"/>
    </source>
</evidence>
<evidence type="ECO:0000256" key="15">
    <source>
        <dbReference type="RuleBase" id="RU004249"/>
    </source>
</evidence>
<dbReference type="FunFam" id="3.30.2130.10:FF:000001">
    <property type="entry name" value="Bifunctional aspartokinase/homoserine dehydrogenase"/>
    <property type="match status" value="1"/>
</dbReference>
<comment type="function">
    <text evidence="1">Catalyzes the phosphorylation of the beta-carboxyl group of aspartic acid with ATP to yield 4-phospho-L-aspartate, which is involved in the branched biosynthetic pathway leading to the biosynthesis of amino acids threonine, isoleucine and methionine.</text>
</comment>
<dbReference type="PANTHER" id="PTHR21499:SF3">
    <property type="entry name" value="ASPARTOKINASE"/>
    <property type="match status" value="1"/>
</dbReference>
<evidence type="ECO:0000256" key="9">
    <source>
        <dbReference type="ARBA" id="ARBA00022741"/>
    </source>
</evidence>
<dbReference type="EMBL" id="JAZBJZ010000158">
    <property type="protein sequence ID" value="MEE3719684.1"/>
    <property type="molecule type" value="Genomic_DNA"/>
</dbReference>
<evidence type="ECO:0000256" key="8">
    <source>
        <dbReference type="ARBA" id="ARBA00022679"/>
    </source>
</evidence>
<dbReference type="GO" id="GO:0005829">
    <property type="term" value="C:cytosol"/>
    <property type="evidence" value="ECO:0007669"/>
    <property type="project" value="TreeGrafter"/>
</dbReference>
<dbReference type="EC" id="2.7.2.4" evidence="6"/>
<dbReference type="Pfam" id="PF22468">
    <property type="entry name" value="ACT_9"/>
    <property type="match status" value="2"/>
</dbReference>
<dbReference type="InterPro" id="IPR054352">
    <property type="entry name" value="ACT_Aspartokinase"/>
</dbReference>
<dbReference type="InterPro" id="IPR041740">
    <property type="entry name" value="AKii-LysC-BS"/>
</dbReference>
<evidence type="ECO:0000256" key="7">
    <source>
        <dbReference type="ARBA" id="ARBA00022605"/>
    </source>
</evidence>
<dbReference type="Pfam" id="PF01842">
    <property type="entry name" value="ACT"/>
    <property type="match status" value="1"/>
</dbReference>
<keyword evidence="8 17" id="KW-0808">Transferase</keyword>
<dbReference type="InterPro" id="IPR018042">
    <property type="entry name" value="Aspartate_kinase_CS"/>
</dbReference>
<dbReference type="NCBIfam" id="TIGR00657">
    <property type="entry name" value="asp_kinases"/>
    <property type="match status" value="1"/>
</dbReference>
<dbReference type="SUPFAM" id="SSF55021">
    <property type="entry name" value="ACT-like"/>
    <property type="match status" value="4"/>
</dbReference>
<evidence type="ECO:0000256" key="4">
    <source>
        <dbReference type="ARBA" id="ARBA00005139"/>
    </source>
</evidence>
<dbReference type="Gene3D" id="3.40.1160.10">
    <property type="entry name" value="Acetylglutamate kinase-like"/>
    <property type="match status" value="1"/>
</dbReference>
<dbReference type="InterPro" id="IPR045865">
    <property type="entry name" value="ACT-like_dom_sf"/>
</dbReference>
<dbReference type="Proteomes" id="UP001333818">
    <property type="component" value="Unassembled WGS sequence"/>
</dbReference>
<evidence type="ECO:0000256" key="11">
    <source>
        <dbReference type="ARBA" id="ARBA00022840"/>
    </source>
</evidence>
<comment type="pathway">
    <text evidence="4 15">Amino-acid biosynthesis; L-threonine biosynthesis; L-threonine from L-aspartate: step 1/5.</text>
</comment>
<evidence type="ECO:0000313" key="18">
    <source>
        <dbReference type="Proteomes" id="UP001333818"/>
    </source>
</evidence>
<keyword evidence="9" id="KW-0547">Nucleotide-binding</keyword>
<comment type="catalytic activity">
    <reaction evidence="14">
        <text>L-aspartate + ATP = 4-phospho-L-aspartate + ADP</text>
        <dbReference type="Rhea" id="RHEA:23776"/>
        <dbReference type="ChEBI" id="CHEBI:29991"/>
        <dbReference type="ChEBI" id="CHEBI:30616"/>
        <dbReference type="ChEBI" id="CHEBI:57535"/>
        <dbReference type="ChEBI" id="CHEBI:456216"/>
        <dbReference type="EC" id="2.7.2.4"/>
    </reaction>
</comment>
<dbReference type="GO" id="GO:0009089">
    <property type="term" value="P:lysine biosynthetic process via diaminopimelate"/>
    <property type="evidence" value="ECO:0007669"/>
    <property type="project" value="TreeGrafter"/>
</dbReference>
<feature type="domain" description="ACT" evidence="16">
    <location>
        <begin position="473"/>
        <end position="550"/>
    </location>
</feature>
<evidence type="ECO:0000256" key="13">
    <source>
        <dbReference type="ARBA" id="ARBA00023154"/>
    </source>
</evidence>
<gene>
    <name evidence="17" type="ORF">V2H45_23360</name>
</gene>